<evidence type="ECO:0000313" key="3">
    <source>
        <dbReference type="Proteomes" id="UP001607303"/>
    </source>
</evidence>
<name>A0ABD2BIM9_VESMC</name>
<dbReference type="AlphaFoldDB" id="A0ABD2BIM9"/>
<keyword evidence="3" id="KW-1185">Reference proteome</keyword>
<sequence>MNKINFRLFSFFSIKVERDYRKRMIKEIEKHVHKESDLISFNINPSNRFEHELYKEKNLLNFNRYYIRKNLIFIIIVFWNLCIVIWFVQIETYEEKHDPLLINSDSKQPRRKRRIGSEGK</sequence>
<reference evidence="2 3" key="1">
    <citation type="journal article" date="2024" name="Ann. Entomol. Soc. Am.">
        <title>Genomic analyses of the southern and eastern yellowjacket wasps (Hymenoptera: Vespidae) reveal evolutionary signatures of social life.</title>
        <authorList>
            <person name="Catto M.A."/>
            <person name="Caine P.B."/>
            <person name="Orr S.E."/>
            <person name="Hunt B.G."/>
            <person name="Goodisman M.A.D."/>
        </authorList>
    </citation>
    <scope>NUCLEOTIDE SEQUENCE [LARGE SCALE GENOMIC DNA]</scope>
    <source>
        <strain evidence="2">232</strain>
        <tissue evidence="2">Head and thorax</tissue>
    </source>
</reference>
<proteinExistence type="predicted"/>
<keyword evidence="1" id="KW-0472">Membrane</keyword>
<dbReference type="Proteomes" id="UP001607303">
    <property type="component" value="Unassembled WGS sequence"/>
</dbReference>
<feature type="transmembrane region" description="Helical" evidence="1">
    <location>
        <begin position="71"/>
        <end position="90"/>
    </location>
</feature>
<dbReference type="EMBL" id="JAYRBN010000075">
    <property type="protein sequence ID" value="KAL2732604.1"/>
    <property type="molecule type" value="Genomic_DNA"/>
</dbReference>
<keyword evidence="1" id="KW-0812">Transmembrane</keyword>
<comment type="caution">
    <text evidence="2">The sequence shown here is derived from an EMBL/GenBank/DDBJ whole genome shotgun (WGS) entry which is preliminary data.</text>
</comment>
<accession>A0ABD2BIM9</accession>
<evidence type="ECO:0000256" key="1">
    <source>
        <dbReference type="SAM" id="Phobius"/>
    </source>
</evidence>
<keyword evidence="1" id="KW-1133">Transmembrane helix</keyword>
<protein>
    <submittedName>
        <fullName evidence="2">Uncharacterized protein</fullName>
    </submittedName>
</protein>
<organism evidence="2 3">
    <name type="scientific">Vespula maculifrons</name>
    <name type="common">Eastern yellow jacket</name>
    <name type="synonym">Wasp</name>
    <dbReference type="NCBI Taxonomy" id="7453"/>
    <lineage>
        <taxon>Eukaryota</taxon>
        <taxon>Metazoa</taxon>
        <taxon>Ecdysozoa</taxon>
        <taxon>Arthropoda</taxon>
        <taxon>Hexapoda</taxon>
        <taxon>Insecta</taxon>
        <taxon>Pterygota</taxon>
        <taxon>Neoptera</taxon>
        <taxon>Endopterygota</taxon>
        <taxon>Hymenoptera</taxon>
        <taxon>Apocrita</taxon>
        <taxon>Aculeata</taxon>
        <taxon>Vespoidea</taxon>
        <taxon>Vespidae</taxon>
        <taxon>Vespinae</taxon>
        <taxon>Vespula</taxon>
    </lineage>
</organism>
<evidence type="ECO:0000313" key="2">
    <source>
        <dbReference type="EMBL" id="KAL2732604.1"/>
    </source>
</evidence>
<gene>
    <name evidence="2" type="ORF">V1477_014845</name>
</gene>